<evidence type="ECO:0000313" key="1">
    <source>
        <dbReference type="EMBL" id="JAD83944.1"/>
    </source>
</evidence>
<reference evidence="1" key="1">
    <citation type="submission" date="2014-09" db="EMBL/GenBank/DDBJ databases">
        <authorList>
            <person name="Magalhaes I.L.F."/>
            <person name="Oliveira U."/>
            <person name="Santos F.R."/>
            <person name="Vidigal T.H.D.A."/>
            <person name="Brescovit A.D."/>
            <person name="Santos A.J."/>
        </authorList>
    </citation>
    <scope>NUCLEOTIDE SEQUENCE</scope>
    <source>
        <tissue evidence="1">Shoot tissue taken approximately 20 cm above the soil surface</tissue>
    </source>
</reference>
<dbReference type="AlphaFoldDB" id="A0A0A9D5Q5"/>
<dbReference type="EMBL" id="GBRH01213951">
    <property type="protein sequence ID" value="JAD83944.1"/>
    <property type="molecule type" value="Transcribed_RNA"/>
</dbReference>
<protein>
    <submittedName>
        <fullName evidence="1">Uncharacterized protein</fullName>
    </submittedName>
</protein>
<accession>A0A0A9D5Q5</accession>
<proteinExistence type="predicted"/>
<sequence length="123" mass="14526">MPSWIRLRLPGSQQSLQFVHGAGQRLQPSRVRLRPRHDAGSSGGLNRRLLLRVIRLRARNLGPLRGLRRRDLVPRSHRRLRGRRRRRRRALLPLLLPRRAFRRRAPPRLDHLAPFAPAHDARR</sequence>
<organism evidence="1">
    <name type="scientific">Arundo donax</name>
    <name type="common">Giant reed</name>
    <name type="synonym">Donax arundinaceus</name>
    <dbReference type="NCBI Taxonomy" id="35708"/>
    <lineage>
        <taxon>Eukaryota</taxon>
        <taxon>Viridiplantae</taxon>
        <taxon>Streptophyta</taxon>
        <taxon>Embryophyta</taxon>
        <taxon>Tracheophyta</taxon>
        <taxon>Spermatophyta</taxon>
        <taxon>Magnoliopsida</taxon>
        <taxon>Liliopsida</taxon>
        <taxon>Poales</taxon>
        <taxon>Poaceae</taxon>
        <taxon>PACMAD clade</taxon>
        <taxon>Arundinoideae</taxon>
        <taxon>Arundineae</taxon>
        <taxon>Arundo</taxon>
    </lineage>
</organism>
<name>A0A0A9D5Q5_ARUDO</name>
<reference evidence="1" key="2">
    <citation type="journal article" date="2015" name="Data Brief">
        <title>Shoot transcriptome of the giant reed, Arundo donax.</title>
        <authorList>
            <person name="Barrero R.A."/>
            <person name="Guerrero F.D."/>
            <person name="Moolhuijzen P."/>
            <person name="Goolsby J.A."/>
            <person name="Tidwell J."/>
            <person name="Bellgard S.E."/>
            <person name="Bellgard M.I."/>
        </authorList>
    </citation>
    <scope>NUCLEOTIDE SEQUENCE</scope>
    <source>
        <tissue evidence="1">Shoot tissue taken approximately 20 cm above the soil surface</tissue>
    </source>
</reference>